<reference evidence="3 4" key="1">
    <citation type="submission" date="2020-08" db="EMBL/GenBank/DDBJ databases">
        <title>Genomic Encyclopedia of Type Strains, Phase IV (KMG-IV): sequencing the most valuable type-strain genomes for metagenomic binning, comparative biology and taxonomic classification.</title>
        <authorList>
            <person name="Goeker M."/>
        </authorList>
    </citation>
    <scope>NUCLEOTIDE SEQUENCE [LARGE SCALE GENOMIC DNA]</scope>
    <source>
        <strain evidence="3 4">DSM 4737</strain>
    </source>
</reference>
<dbReference type="Pfam" id="PF05443">
    <property type="entry name" value="ROS_MUCR"/>
    <property type="match status" value="1"/>
</dbReference>
<gene>
    <name evidence="3" type="ORF">GGR13_000780</name>
</gene>
<dbReference type="GO" id="GO:0003677">
    <property type="term" value="F:DNA binding"/>
    <property type="evidence" value="ECO:0007669"/>
    <property type="project" value="InterPro"/>
</dbReference>
<dbReference type="Proteomes" id="UP000545037">
    <property type="component" value="Unassembled WGS sequence"/>
</dbReference>
<comment type="similarity">
    <text evidence="1">Belongs to the ros/MucR family.</text>
</comment>
<dbReference type="EMBL" id="JACHOR010000001">
    <property type="protein sequence ID" value="MBB5745208.1"/>
    <property type="molecule type" value="Genomic_DNA"/>
</dbReference>
<dbReference type="Gene3D" id="1.10.10.1550">
    <property type="entry name" value="ROS/MUCR transcriptional regulator protein"/>
    <property type="match status" value="1"/>
</dbReference>
<comment type="caution">
    <text evidence="3">The sequence shown here is derived from an EMBL/GenBank/DDBJ whole genome shotgun (WGS) entry which is preliminary data.</text>
</comment>
<dbReference type="GO" id="GO:0008270">
    <property type="term" value="F:zinc ion binding"/>
    <property type="evidence" value="ECO:0007669"/>
    <property type="project" value="InterPro"/>
</dbReference>
<dbReference type="AlphaFoldDB" id="A0A7W9CGG0"/>
<evidence type="ECO:0000313" key="3">
    <source>
        <dbReference type="EMBL" id="MBB5745208.1"/>
    </source>
</evidence>
<evidence type="ECO:0000256" key="1">
    <source>
        <dbReference type="ARBA" id="ARBA00007031"/>
    </source>
</evidence>
<dbReference type="InterPro" id="IPR008807">
    <property type="entry name" value="ROS_MUCR"/>
</dbReference>
<evidence type="ECO:0000313" key="4">
    <source>
        <dbReference type="Proteomes" id="UP000545037"/>
    </source>
</evidence>
<accession>A0A7W9CGG0</accession>
<proteinExistence type="inferred from homology"/>
<protein>
    <submittedName>
        <fullName evidence="3">Putative transcriptional regulator</fullName>
    </submittedName>
</protein>
<keyword evidence="4" id="KW-1185">Reference proteome</keyword>
<dbReference type="InterPro" id="IPR041920">
    <property type="entry name" value="ROS/MUCR_sf"/>
</dbReference>
<organism evidence="3 4">
    <name type="scientific">Brevundimonas variabilis</name>
    <dbReference type="NCBI Taxonomy" id="74312"/>
    <lineage>
        <taxon>Bacteria</taxon>
        <taxon>Pseudomonadati</taxon>
        <taxon>Pseudomonadota</taxon>
        <taxon>Alphaproteobacteria</taxon>
        <taxon>Caulobacterales</taxon>
        <taxon>Caulobacteraceae</taxon>
        <taxon>Brevundimonas</taxon>
    </lineage>
</organism>
<feature type="region of interest" description="Disordered" evidence="2">
    <location>
        <begin position="128"/>
        <end position="161"/>
    </location>
</feature>
<name>A0A7W9CGG0_9CAUL</name>
<dbReference type="RefSeq" id="WP_183212117.1">
    <property type="nucleotide sequence ID" value="NZ_JACHOR010000001.1"/>
</dbReference>
<dbReference type="GO" id="GO:0006355">
    <property type="term" value="P:regulation of DNA-templated transcription"/>
    <property type="evidence" value="ECO:0007669"/>
    <property type="project" value="InterPro"/>
</dbReference>
<evidence type="ECO:0000256" key="2">
    <source>
        <dbReference type="SAM" id="MobiDB-lite"/>
    </source>
</evidence>
<sequence>MTDNRILEMTTGIIANFVANNRVSPDELPKLVKSISDALNTVEAGPAEAETEVTYDKPTTAQIRRSVSDGGLMSFLDGKTYKSLKRHLTKNGLTPNQYRERYGLRADYPMVAPTYSARRSELAKAMGLGVGGRKADDDGLPVRAKRVKNSKVSDSPVEAEG</sequence>